<organism evidence="2 3">
    <name type="scientific">Monosiga brevicollis</name>
    <name type="common">Choanoflagellate</name>
    <dbReference type="NCBI Taxonomy" id="81824"/>
    <lineage>
        <taxon>Eukaryota</taxon>
        <taxon>Choanoflagellata</taxon>
        <taxon>Craspedida</taxon>
        <taxon>Salpingoecidae</taxon>
        <taxon>Monosiga</taxon>
    </lineage>
</organism>
<dbReference type="OMA" id="KALEWDF"/>
<dbReference type="InterPro" id="IPR029021">
    <property type="entry name" value="Prot-tyrosine_phosphatase-like"/>
</dbReference>
<feature type="signal peptide" evidence="1">
    <location>
        <begin position="1"/>
        <end position="27"/>
    </location>
</feature>
<dbReference type="AlphaFoldDB" id="A9V821"/>
<reference evidence="2 3" key="1">
    <citation type="journal article" date="2008" name="Nature">
        <title>The genome of the choanoflagellate Monosiga brevicollis and the origin of metazoans.</title>
        <authorList>
            <consortium name="JGI Sequencing"/>
            <person name="King N."/>
            <person name="Westbrook M.J."/>
            <person name="Young S.L."/>
            <person name="Kuo A."/>
            <person name="Abedin M."/>
            <person name="Chapman J."/>
            <person name="Fairclough S."/>
            <person name="Hellsten U."/>
            <person name="Isogai Y."/>
            <person name="Letunic I."/>
            <person name="Marr M."/>
            <person name="Pincus D."/>
            <person name="Putnam N."/>
            <person name="Rokas A."/>
            <person name="Wright K.J."/>
            <person name="Zuzow R."/>
            <person name="Dirks W."/>
            <person name="Good M."/>
            <person name="Goodstein D."/>
            <person name="Lemons D."/>
            <person name="Li W."/>
            <person name="Lyons J.B."/>
            <person name="Morris A."/>
            <person name="Nichols S."/>
            <person name="Richter D.J."/>
            <person name="Salamov A."/>
            <person name="Bork P."/>
            <person name="Lim W.A."/>
            <person name="Manning G."/>
            <person name="Miller W.T."/>
            <person name="McGinnis W."/>
            <person name="Shapiro H."/>
            <person name="Tjian R."/>
            <person name="Grigoriev I.V."/>
            <person name="Rokhsar D."/>
        </authorList>
    </citation>
    <scope>NUCLEOTIDE SEQUENCE [LARGE SCALE GENOMIC DNA]</scope>
    <source>
        <strain evidence="3">MX1 / ATCC 50154</strain>
    </source>
</reference>
<proteinExistence type="predicted"/>
<evidence type="ECO:0000313" key="3">
    <source>
        <dbReference type="Proteomes" id="UP000001357"/>
    </source>
</evidence>
<evidence type="ECO:0000313" key="2">
    <source>
        <dbReference type="EMBL" id="EDQ86263.1"/>
    </source>
</evidence>
<dbReference type="PROSITE" id="PS00383">
    <property type="entry name" value="TYR_PHOSPHATASE_1"/>
    <property type="match status" value="1"/>
</dbReference>
<feature type="chain" id="PRO_5002745228" description="Tyrosine specific protein phosphatases domain-containing protein" evidence="1">
    <location>
        <begin position="28"/>
        <end position="237"/>
    </location>
</feature>
<dbReference type="PANTHER" id="PTHR38745:SF2">
    <property type="entry name" value="TYROSINE SPECIFIC PROTEIN PHOSPHATASES DOMAIN-CONTAINING PROTEIN"/>
    <property type="match status" value="1"/>
</dbReference>
<name>A9V821_MONBE</name>
<dbReference type="GeneID" id="5894232"/>
<dbReference type="EMBL" id="CH991567">
    <property type="protein sequence ID" value="EDQ86263.1"/>
    <property type="molecule type" value="Genomic_DNA"/>
</dbReference>
<dbReference type="SUPFAM" id="SSF52799">
    <property type="entry name" value="(Phosphotyrosine protein) phosphatases II"/>
    <property type="match status" value="1"/>
</dbReference>
<evidence type="ECO:0000256" key="1">
    <source>
        <dbReference type="SAM" id="SignalP"/>
    </source>
</evidence>
<keyword evidence="1" id="KW-0732">Signal</keyword>
<evidence type="ECO:0008006" key="4">
    <source>
        <dbReference type="Google" id="ProtNLM"/>
    </source>
</evidence>
<dbReference type="InParanoid" id="A9V821"/>
<dbReference type="Proteomes" id="UP000001357">
    <property type="component" value="Unassembled WGS sequence"/>
</dbReference>
<keyword evidence="3" id="KW-1185">Reference proteome</keyword>
<dbReference type="eggNOG" id="ENOG502S6E4">
    <property type="taxonomic scope" value="Eukaryota"/>
</dbReference>
<dbReference type="RefSeq" id="XP_001748933.1">
    <property type="nucleotide sequence ID" value="XM_001748881.1"/>
</dbReference>
<accession>A9V821</accession>
<gene>
    <name evidence="2" type="ORF">MONBRDRAFT_28396</name>
</gene>
<protein>
    <recommendedName>
        <fullName evidence="4">Tyrosine specific protein phosphatases domain-containing protein</fullName>
    </recommendedName>
</protein>
<dbReference type="PANTHER" id="PTHR38745">
    <property type="entry name" value="PHOSPHATASE, PUTATIVE-RELATED"/>
    <property type="match status" value="1"/>
</dbReference>
<dbReference type="KEGG" id="mbr:MONBRDRAFT_28396"/>
<dbReference type="Gene3D" id="3.90.190.10">
    <property type="entry name" value="Protein tyrosine phosphatase superfamily"/>
    <property type="match status" value="1"/>
</dbReference>
<sequence length="237" mass="26741">MSAAMQLVGVVAVTVAVAGWLAPVAEASYDADQNKSSTNFLFRGNLPVTDNHTFAKEALVARMQQLAAEQNLTFPETFYFVDLSLLDPFEVADAEVEIKYFKEHPNEGEYINWLTVGDVVHPEELPVEARLALARNLSHWQMDKLPQRMGAIDALLNSTTVHGPIVAYIHCEAGMDRTGEMSGSYYMHALNWTFHQALAYDDSIETRNISIYSQNAFQWYCYFLSVTYQPWQDCSLP</sequence>
<dbReference type="InterPro" id="IPR016130">
    <property type="entry name" value="Tyr_Pase_AS"/>
</dbReference>